<keyword evidence="2" id="KW-1185">Reference proteome</keyword>
<dbReference type="EMBL" id="MU277187">
    <property type="protein sequence ID" value="KAI0068815.1"/>
    <property type="molecule type" value="Genomic_DNA"/>
</dbReference>
<gene>
    <name evidence="1" type="ORF">BV25DRAFT_1792517</name>
</gene>
<sequence length="448" mass="49640">MSQIASLQQAWVLAQPRLNTVKESLAAATSPPSRLIRVGQLDAELLDQELVHILRDPLSKALGLVHSSLKTRFDPELSLVIQLTLYRLSVWNGGASYGAKLQDLKYGASKSSAASGLPRRLLFIHGALTILIPYLHTRIRGHALSKAWPDAPSSDRRRKAWELLARLETVHGIVALGSFISFLWDGRYRTLVDRLLGMQLVPARRLVKRDVSYEFMNRQMVWHAFTEFLIFLLPLLPHRTLRRAVSTTLAAITHPLTTLPTLLPARAHSLLGLASPDSGSEDRRVPQRRGIYWHLPENECAVCYENSSLSLHLADAPNAFTQASVYTPAAPAASSVPTESDEPPTHPVTTPYRTTCGHTYCYACVAEKMLRAADEGGGPWECLRCAEPVRRVERVRVDEMYWTSEAEGSGEEWGSDYFDELGSSVVSGVSGSMGSRSWVSGSDEERSD</sequence>
<name>A0ACB8TKB5_9AGAM</name>
<comment type="caution">
    <text evidence="1">The sequence shown here is derived from an EMBL/GenBank/DDBJ whole genome shotgun (WGS) entry which is preliminary data.</text>
</comment>
<accession>A0ACB8TKB5</accession>
<organism evidence="1 2">
    <name type="scientific">Artomyces pyxidatus</name>
    <dbReference type="NCBI Taxonomy" id="48021"/>
    <lineage>
        <taxon>Eukaryota</taxon>
        <taxon>Fungi</taxon>
        <taxon>Dikarya</taxon>
        <taxon>Basidiomycota</taxon>
        <taxon>Agaricomycotina</taxon>
        <taxon>Agaricomycetes</taxon>
        <taxon>Russulales</taxon>
        <taxon>Auriscalpiaceae</taxon>
        <taxon>Artomyces</taxon>
    </lineage>
</organism>
<protein>
    <submittedName>
        <fullName evidence="1">Uncharacterized protein</fullName>
    </submittedName>
</protein>
<reference evidence="1" key="1">
    <citation type="submission" date="2021-03" db="EMBL/GenBank/DDBJ databases">
        <authorList>
            <consortium name="DOE Joint Genome Institute"/>
            <person name="Ahrendt S."/>
            <person name="Looney B.P."/>
            <person name="Miyauchi S."/>
            <person name="Morin E."/>
            <person name="Drula E."/>
            <person name="Courty P.E."/>
            <person name="Chicoki N."/>
            <person name="Fauchery L."/>
            <person name="Kohler A."/>
            <person name="Kuo A."/>
            <person name="Labutti K."/>
            <person name="Pangilinan J."/>
            <person name="Lipzen A."/>
            <person name="Riley R."/>
            <person name="Andreopoulos W."/>
            <person name="He G."/>
            <person name="Johnson J."/>
            <person name="Barry K.W."/>
            <person name="Grigoriev I.V."/>
            <person name="Nagy L."/>
            <person name="Hibbett D."/>
            <person name="Henrissat B."/>
            <person name="Matheny P.B."/>
            <person name="Labbe J."/>
            <person name="Martin F."/>
        </authorList>
    </citation>
    <scope>NUCLEOTIDE SEQUENCE</scope>
    <source>
        <strain evidence="1">HHB10654</strain>
    </source>
</reference>
<proteinExistence type="predicted"/>
<reference evidence="1" key="2">
    <citation type="journal article" date="2022" name="New Phytol.">
        <title>Evolutionary transition to the ectomycorrhizal habit in the genomes of a hyperdiverse lineage of mushroom-forming fungi.</title>
        <authorList>
            <person name="Looney B."/>
            <person name="Miyauchi S."/>
            <person name="Morin E."/>
            <person name="Drula E."/>
            <person name="Courty P.E."/>
            <person name="Kohler A."/>
            <person name="Kuo A."/>
            <person name="LaButti K."/>
            <person name="Pangilinan J."/>
            <person name="Lipzen A."/>
            <person name="Riley R."/>
            <person name="Andreopoulos W."/>
            <person name="He G."/>
            <person name="Johnson J."/>
            <person name="Nolan M."/>
            <person name="Tritt A."/>
            <person name="Barry K.W."/>
            <person name="Grigoriev I.V."/>
            <person name="Nagy L.G."/>
            <person name="Hibbett D."/>
            <person name="Henrissat B."/>
            <person name="Matheny P.B."/>
            <person name="Labbe J."/>
            <person name="Martin F.M."/>
        </authorList>
    </citation>
    <scope>NUCLEOTIDE SEQUENCE</scope>
    <source>
        <strain evidence="1">HHB10654</strain>
    </source>
</reference>
<dbReference type="Proteomes" id="UP000814140">
    <property type="component" value="Unassembled WGS sequence"/>
</dbReference>
<evidence type="ECO:0000313" key="1">
    <source>
        <dbReference type="EMBL" id="KAI0068815.1"/>
    </source>
</evidence>
<evidence type="ECO:0000313" key="2">
    <source>
        <dbReference type="Proteomes" id="UP000814140"/>
    </source>
</evidence>